<evidence type="ECO:0000256" key="1">
    <source>
        <dbReference type="SAM" id="Coils"/>
    </source>
</evidence>
<feature type="coiled-coil region" evidence="1">
    <location>
        <begin position="300"/>
        <end position="334"/>
    </location>
</feature>
<dbReference type="Proteomes" id="UP000179807">
    <property type="component" value="Unassembled WGS sequence"/>
</dbReference>
<reference evidence="3" key="1">
    <citation type="submission" date="2016-10" db="EMBL/GenBank/DDBJ databases">
        <authorList>
            <person name="Benchimol M."/>
            <person name="Almeida L.G."/>
            <person name="Vasconcelos A.T."/>
            <person name="Perreira-Neves A."/>
            <person name="Rosa I.A."/>
            <person name="Tasca T."/>
            <person name="Bogo M.R."/>
            <person name="de Souza W."/>
        </authorList>
    </citation>
    <scope>NUCLEOTIDE SEQUENCE [LARGE SCALE GENOMIC DNA]</scope>
    <source>
        <strain evidence="3">K</strain>
    </source>
</reference>
<dbReference type="RefSeq" id="XP_068347930.1">
    <property type="nucleotide sequence ID" value="XM_068512399.1"/>
</dbReference>
<keyword evidence="1" id="KW-0175">Coiled coil</keyword>
<sequence length="518" mass="58425">MNSIEISSDGSYSPNLDDNNNSAHFITGSPVRSKSPISPISSSFSNSQPILTLVDEAASQLRAVTLPNDKEQLQFLETLKKTNQPMKKISILVDFLIEKVTSSSLEVTKMYKEMQTAREESKISESKASRLLLHLQQNIKLITRVATNNGETTLAQEAALNVQSVSQLDAQIPPDYIRQLKQTLSNKKDPMVQVEIMELLKQEIAINSLFRKQTQQLTKTSENLVKSISEIKNQMSTMSLKQTEKLKQQIKKYHTFIKQICDSCGCDEAHIIETIQKSTDQAKRNQASIDLLSKKLQQMKGESETKISQLVNEKSNLTNEINILKHQIGQYENVQKNAQRVRMKLCELLGVQANIKSSEFESLVFAANSAIPVVNNYLSLQKTLGVEPMKANEYIQDLRDEIARLKNDQEKKRILMEKQAATIAELQDKSWKNWGMEPVGSTQNINFSNTQSIDENSASYEQSPPTTKSTSLADSNYTTFNYDDTADEDQLGQLTEIQNQFSSIEKELDAIRNQVNNS</sequence>
<protein>
    <submittedName>
        <fullName evidence="3">Uncharacterized protein</fullName>
    </submittedName>
</protein>
<name>A0A1J4J7Z9_9EUKA</name>
<organism evidence="3 4">
    <name type="scientific">Tritrichomonas foetus</name>
    <dbReference type="NCBI Taxonomy" id="1144522"/>
    <lineage>
        <taxon>Eukaryota</taxon>
        <taxon>Metamonada</taxon>
        <taxon>Parabasalia</taxon>
        <taxon>Tritrichomonadida</taxon>
        <taxon>Tritrichomonadidae</taxon>
        <taxon>Tritrichomonas</taxon>
    </lineage>
</organism>
<feature type="compositionally biased region" description="Polar residues" evidence="2">
    <location>
        <begin position="455"/>
        <end position="482"/>
    </location>
</feature>
<gene>
    <name evidence="3" type="ORF">TRFO_39033</name>
</gene>
<dbReference type="EMBL" id="MLAK01001289">
    <property type="protein sequence ID" value="OHS94793.1"/>
    <property type="molecule type" value="Genomic_DNA"/>
</dbReference>
<dbReference type="GeneID" id="94847103"/>
<proteinExistence type="predicted"/>
<dbReference type="AlphaFoldDB" id="A0A1J4J7Z9"/>
<feature type="compositionally biased region" description="Low complexity" evidence="2">
    <location>
        <begin position="29"/>
        <end position="40"/>
    </location>
</feature>
<feature type="compositionally biased region" description="Polar residues" evidence="2">
    <location>
        <begin position="1"/>
        <end position="24"/>
    </location>
</feature>
<keyword evidence="4" id="KW-1185">Reference proteome</keyword>
<evidence type="ECO:0000313" key="4">
    <source>
        <dbReference type="Proteomes" id="UP000179807"/>
    </source>
</evidence>
<accession>A0A1J4J7Z9</accession>
<evidence type="ECO:0000256" key="2">
    <source>
        <dbReference type="SAM" id="MobiDB-lite"/>
    </source>
</evidence>
<dbReference type="VEuPathDB" id="TrichDB:TRFO_39033"/>
<evidence type="ECO:0000313" key="3">
    <source>
        <dbReference type="EMBL" id="OHS94793.1"/>
    </source>
</evidence>
<comment type="caution">
    <text evidence="3">The sequence shown here is derived from an EMBL/GenBank/DDBJ whole genome shotgun (WGS) entry which is preliminary data.</text>
</comment>
<feature type="region of interest" description="Disordered" evidence="2">
    <location>
        <begin position="1"/>
        <end position="40"/>
    </location>
</feature>
<feature type="region of interest" description="Disordered" evidence="2">
    <location>
        <begin position="455"/>
        <end position="484"/>
    </location>
</feature>